<reference evidence="14" key="1">
    <citation type="submission" date="2020-07" db="EMBL/GenBank/DDBJ databases">
        <title>Genome sequence and genetic diversity analysis of an under-domesticated orphan crop, white fonio (Digitaria exilis).</title>
        <authorList>
            <person name="Bennetzen J.L."/>
            <person name="Chen S."/>
            <person name="Ma X."/>
            <person name="Wang X."/>
            <person name="Yssel A.E.J."/>
            <person name="Chaluvadi S.R."/>
            <person name="Johnson M."/>
            <person name="Gangashetty P."/>
            <person name="Hamidou F."/>
            <person name="Sanogo M.D."/>
            <person name="Zwaenepoel A."/>
            <person name="Wallace J."/>
            <person name="Van De Peer Y."/>
            <person name="Van Deynze A."/>
        </authorList>
    </citation>
    <scope>NUCLEOTIDE SEQUENCE</scope>
    <source>
        <tissue evidence="14">Leaves</tissue>
    </source>
</reference>
<name>A0A835EV17_9POAL</name>
<dbReference type="Pfam" id="PF00067">
    <property type="entry name" value="p450"/>
    <property type="match status" value="1"/>
</dbReference>
<protein>
    <recommendedName>
        <fullName evidence="16">Cytochrome P450</fullName>
    </recommendedName>
</protein>
<evidence type="ECO:0000256" key="12">
    <source>
        <dbReference type="PIRSR" id="PIRSR602401-1"/>
    </source>
</evidence>
<dbReference type="InterPro" id="IPR001128">
    <property type="entry name" value="Cyt_P450"/>
</dbReference>
<dbReference type="InterPro" id="IPR002401">
    <property type="entry name" value="Cyt_P450_E_grp-I"/>
</dbReference>
<gene>
    <name evidence="14" type="ORF">HU200_029289</name>
</gene>
<evidence type="ECO:0000256" key="1">
    <source>
        <dbReference type="ARBA" id="ARBA00001971"/>
    </source>
</evidence>
<dbReference type="Proteomes" id="UP000636709">
    <property type="component" value="Unassembled WGS sequence"/>
</dbReference>
<comment type="similarity">
    <text evidence="3 13">Belongs to the cytochrome P450 family.</text>
</comment>
<dbReference type="GO" id="GO:0016705">
    <property type="term" value="F:oxidoreductase activity, acting on paired donors, with incorporation or reduction of molecular oxygen"/>
    <property type="evidence" value="ECO:0007669"/>
    <property type="project" value="InterPro"/>
</dbReference>
<organism evidence="14 15">
    <name type="scientific">Digitaria exilis</name>
    <dbReference type="NCBI Taxonomy" id="1010633"/>
    <lineage>
        <taxon>Eukaryota</taxon>
        <taxon>Viridiplantae</taxon>
        <taxon>Streptophyta</taxon>
        <taxon>Embryophyta</taxon>
        <taxon>Tracheophyta</taxon>
        <taxon>Spermatophyta</taxon>
        <taxon>Magnoliopsida</taxon>
        <taxon>Liliopsida</taxon>
        <taxon>Poales</taxon>
        <taxon>Poaceae</taxon>
        <taxon>PACMAD clade</taxon>
        <taxon>Panicoideae</taxon>
        <taxon>Panicodae</taxon>
        <taxon>Paniceae</taxon>
        <taxon>Anthephorinae</taxon>
        <taxon>Digitaria</taxon>
    </lineage>
</organism>
<dbReference type="PROSITE" id="PS00086">
    <property type="entry name" value="CYTOCHROME_P450"/>
    <property type="match status" value="1"/>
</dbReference>
<dbReference type="GO" id="GO:0016020">
    <property type="term" value="C:membrane"/>
    <property type="evidence" value="ECO:0007669"/>
    <property type="project" value="UniProtKB-SubCell"/>
</dbReference>
<dbReference type="PRINTS" id="PR00385">
    <property type="entry name" value="P450"/>
</dbReference>
<keyword evidence="4 12" id="KW-0349">Heme</keyword>
<keyword evidence="8 13" id="KW-0560">Oxidoreductase</keyword>
<evidence type="ECO:0000256" key="2">
    <source>
        <dbReference type="ARBA" id="ARBA00004167"/>
    </source>
</evidence>
<sequence>MRDLARRHGPVMLLRIGELPTVVLSSPEAAREVMKMHDLAFSSRPMSATISEITNGGRDIIFAPYGEYWRQLRKIAITELLSARRVLSFRRVREEEVAAMLRAVAAAASTRHAVVDMRERLSAVVTDASARVVLGDRCKDRDMFLRQLELANQLVAGFNPADLWPSSWLARRLSSAVRRAKECQDKVFRIFDGIIKEHLDRMNSGQVLKIQRDGELQIPLDMDAIKSMILDLFSAGSETSATALEWCLAELIRNPRAMERATAEVRHAFAACGMVSEHRLSDLRYLHLVIRETLRLHPPLPLLLPRECQEPCSVLGYDVPRGVAVIVNAWALGRDERCWPGGDPEKFRPERFEEDGGEVDFKGTDFRFLPFGAGRRMCPGVTFGLANVELPLASLLFHFDWEVPGMAGLAKFDMTETFGVATHRKAGLLLRPIVRIPVAGA</sequence>
<dbReference type="OrthoDB" id="1470350at2759"/>
<evidence type="ECO:0000256" key="10">
    <source>
        <dbReference type="ARBA" id="ARBA00023033"/>
    </source>
</evidence>
<proteinExistence type="inferred from homology"/>
<evidence type="ECO:0000313" key="15">
    <source>
        <dbReference type="Proteomes" id="UP000636709"/>
    </source>
</evidence>
<keyword evidence="11" id="KW-0472">Membrane</keyword>
<dbReference type="FunFam" id="1.10.630.10:FF:000043">
    <property type="entry name" value="Cytochrome P450 99A2"/>
    <property type="match status" value="1"/>
</dbReference>
<evidence type="ECO:0000256" key="13">
    <source>
        <dbReference type="RuleBase" id="RU000461"/>
    </source>
</evidence>
<evidence type="ECO:0008006" key="16">
    <source>
        <dbReference type="Google" id="ProtNLM"/>
    </source>
</evidence>
<accession>A0A835EV17</accession>
<evidence type="ECO:0000256" key="8">
    <source>
        <dbReference type="ARBA" id="ARBA00023002"/>
    </source>
</evidence>
<keyword evidence="6 12" id="KW-0479">Metal-binding</keyword>
<dbReference type="PANTHER" id="PTHR47953">
    <property type="entry name" value="OS08G0105600 PROTEIN"/>
    <property type="match status" value="1"/>
</dbReference>
<keyword evidence="9 12" id="KW-0408">Iron</keyword>
<dbReference type="GO" id="GO:0005506">
    <property type="term" value="F:iron ion binding"/>
    <property type="evidence" value="ECO:0007669"/>
    <property type="project" value="InterPro"/>
</dbReference>
<keyword evidence="5" id="KW-0812">Transmembrane</keyword>
<comment type="cofactor">
    <cofactor evidence="1 12">
        <name>heme</name>
        <dbReference type="ChEBI" id="CHEBI:30413"/>
    </cofactor>
</comment>
<evidence type="ECO:0000256" key="3">
    <source>
        <dbReference type="ARBA" id="ARBA00010617"/>
    </source>
</evidence>
<evidence type="ECO:0000256" key="9">
    <source>
        <dbReference type="ARBA" id="ARBA00023004"/>
    </source>
</evidence>
<dbReference type="PANTHER" id="PTHR47953:SF19">
    <property type="entry name" value="OS06G0641600 PROTEIN"/>
    <property type="match status" value="1"/>
</dbReference>
<evidence type="ECO:0000256" key="4">
    <source>
        <dbReference type="ARBA" id="ARBA00022617"/>
    </source>
</evidence>
<evidence type="ECO:0000256" key="6">
    <source>
        <dbReference type="ARBA" id="ARBA00022723"/>
    </source>
</evidence>
<dbReference type="InterPro" id="IPR017972">
    <property type="entry name" value="Cyt_P450_CS"/>
</dbReference>
<keyword evidence="10 13" id="KW-0503">Monooxygenase</keyword>
<comment type="subcellular location">
    <subcellularLocation>
        <location evidence="2">Membrane</location>
        <topology evidence="2">Single-pass membrane protein</topology>
    </subcellularLocation>
</comment>
<evidence type="ECO:0000313" key="14">
    <source>
        <dbReference type="EMBL" id="KAF8711268.1"/>
    </source>
</evidence>
<evidence type="ECO:0000256" key="5">
    <source>
        <dbReference type="ARBA" id="ARBA00022692"/>
    </source>
</evidence>
<dbReference type="InterPro" id="IPR036396">
    <property type="entry name" value="Cyt_P450_sf"/>
</dbReference>
<dbReference type="Gene3D" id="1.10.630.10">
    <property type="entry name" value="Cytochrome P450"/>
    <property type="match status" value="1"/>
</dbReference>
<dbReference type="SUPFAM" id="SSF48264">
    <property type="entry name" value="Cytochrome P450"/>
    <property type="match status" value="1"/>
</dbReference>
<dbReference type="EMBL" id="JACEFO010001753">
    <property type="protein sequence ID" value="KAF8711268.1"/>
    <property type="molecule type" value="Genomic_DNA"/>
</dbReference>
<dbReference type="GO" id="GO:0020037">
    <property type="term" value="F:heme binding"/>
    <property type="evidence" value="ECO:0007669"/>
    <property type="project" value="InterPro"/>
</dbReference>
<comment type="caution">
    <text evidence="14">The sequence shown here is derived from an EMBL/GenBank/DDBJ whole genome shotgun (WGS) entry which is preliminary data.</text>
</comment>
<evidence type="ECO:0000256" key="7">
    <source>
        <dbReference type="ARBA" id="ARBA00022989"/>
    </source>
</evidence>
<keyword evidence="15" id="KW-1185">Reference proteome</keyword>
<dbReference type="CDD" id="cd11072">
    <property type="entry name" value="CYP71-like"/>
    <property type="match status" value="1"/>
</dbReference>
<dbReference type="GO" id="GO:0004497">
    <property type="term" value="F:monooxygenase activity"/>
    <property type="evidence" value="ECO:0007669"/>
    <property type="project" value="UniProtKB-KW"/>
</dbReference>
<dbReference type="InterPro" id="IPR052306">
    <property type="entry name" value="CYP450_71D"/>
</dbReference>
<dbReference type="AlphaFoldDB" id="A0A835EV17"/>
<keyword evidence="7" id="KW-1133">Transmembrane helix</keyword>
<feature type="binding site" description="axial binding residue" evidence="12">
    <location>
        <position position="378"/>
    </location>
    <ligand>
        <name>heme</name>
        <dbReference type="ChEBI" id="CHEBI:30413"/>
    </ligand>
    <ligandPart>
        <name>Fe</name>
        <dbReference type="ChEBI" id="CHEBI:18248"/>
    </ligandPart>
</feature>
<dbReference type="PRINTS" id="PR00463">
    <property type="entry name" value="EP450I"/>
</dbReference>
<evidence type="ECO:0000256" key="11">
    <source>
        <dbReference type="ARBA" id="ARBA00023136"/>
    </source>
</evidence>